<accession>A0A9X3WFG1</accession>
<dbReference type="Proteomes" id="UP001145069">
    <property type="component" value="Unassembled WGS sequence"/>
</dbReference>
<keyword evidence="3" id="KW-1185">Reference proteome</keyword>
<dbReference type="InterPro" id="IPR018842">
    <property type="entry name" value="YkuI_C"/>
</dbReference>
<sequence>MDPLEIVGNLHNLKPVFQPIISAIRHDVIGYELLGRYKNGKEWLSLGAFFHDTDVPDEFKVDVDQYLLELALDNLLKENKEELLFINRSAQQLMVNDGEDLLQLLLLYEEKGFSLNRVVLEVTEHDFDEGFEVLSHLLLYYKTYGIQIAIDQVGAKSSNIDRIRQLEPHILKIDTRIIRNNNPDSFQDIMYSLSMLARRIGAAILFENIEDNYQLHFAWKHGGRYYQGFYLARPAFDFKSKIDLSVNVEDKVSQYIQREKTLVEQRLKHVLEWEEKVKQLLPQWDGTRRVDSFIENITASFEQESFRMYVCNSDGQQVSANFRKKDEKWIMEPDKKGSNWAFRPYFLENMMQMKTWNRGTLSDIYSDIETREMIRTFSFPLSGNHFLFIDIQYSFIFENESLLI</sequence>
<feature type="domain" description="EAL" evidence="1">
    <location>
        <begin position="1"/>
        <end position="248"/>
    </location>
</feature>
<dbReference type="Pfam" id="PF00563">
    <property type="entry name" value="EAL"/>
    <property type="match status" value="1"/>
</dbReference>
<dbReference type="InterPro" id="IPR029151">
    <property type="entry name" value="Sensor-like_sf"/>
</dbReference>
<dbReference type="PROSITE" id="PS50883">
    <property type="entry name" value="EAL"/>
    <property type="match status" value="1"/>
</dbReference>
<comment type="caution">
    <text evidence="2">The sequence shown here is derived from an EMBL/GenBank/DDBJ whole genome shotgun (WGS) entry which is preliminary data.</text>
</comment>
<evidence type="ECO:0000259" key="1">
    <source>
        <dbReference type="PROSITE" id="PS50883"/>
    </source>
</evidence>
<dbReference type="GO" id="GO:0071111">
    <property type="term" value="F:cyclic-guanylate-specific phosphodiesterase activity"/>
    <property type="evidence" value="ECO:0007669"/>
    <property type="project" value="InterPro"/>
</dbReference>
<reference evidence="2" key="1">
    <citation type="submission" date="2022-06" db="EMBL/GenBank/DDBJ databases">
        <title>Aquibacillus sp. a new bacterium isolated from soil saline samples.</title>
        <authorList>
            <person name="Galisteo C."/>
            <person name="De La Haba R."/>
            <person name="Sanchez-Porro C."/>
            <person name="Ventosa A."/>
        </authorList>
    </citation>
    <scope>NUCLEOTIDE SEQUENCE</scope>
    <source>
        <strain evidence="2">3ASR75-54</strain>
    </source>
</reference>
<organism evidence="2 3">
    <name type="scientific">Aquibacillus salsiterrae</name>
    <dbReference type="NCBI Taxonomy" id="2950439"/>
    <lineage>
        <taxon>Bacteria</taxon>
        <taxon>Bacillati</taxon>
        <taxon>Bacillota</taxon>
        <taxon>Bacilli</taxon>
        <taxon>Bacillales</taxon>
        <taxon>Bacillaceae</taxon>
        <taxon>Aquibacillus</taxon>
    </lineage>
</organism>
<dbReference type="CDD" id="cd01948">
    <property type="entry name" value="EAL"/>
    <property type="match status" value="1"/>
</dbReference>
<protein>
    <submittedName>
        <fullName evidence="2">EAL domain-containing protein</fullName>
    </submittedName>
</protein>
<dbReference type="Gene3D" id="3.30.450.20">
    <property type="entry name" value="PAS domain"/>
    <property type="match status" value="1"/>
</dbReference>
<dbReference type="SUPFAM" id="SSF103190">
    <property type="entry name" value="Sensory domain-like"/>
    <property type="match status" value="1"/>
</dbReference>
<dbReference type="InterPro" id="IPR050706">
    <property type="entry name" value="Cyclic-di-GMP_PDE-like"/>
</dbReference>
<dbReference type="PANTHER" id="PTHR33121">
    <property type="entry name" value="CYCLIC DI-GMP PHOSPHODIESTERASE PDEF"/>
    <property type="match status" value="1"/>
</dbReference>
<dbReference type="AlphaFoldDB" id="A0A9X3WFG1"/>
<gene>
    <name evidence="2" type="ORF">NC799_10535</name>
</gene>
<evidence type="ECO:0000313" key="2">
    <source>
        <dbReference type="EMBL" id="MDC3417330.1"/>
    </source>
</evidence>
<proteinExistence type="predicted"/>
<dbReference type="RefSeq" id="WP_272446398.1">
    <property type="nucleotide sequence ID" value="NZ_JAMQKC010000008.1"/>
</dbReference>
<dbReference type="EMBL" id="JAMQKC010000008">
    <property type="protein sequence ID" value="MDC3417330.1"/>
    <property type="molecule type" value="Genomic_DNA"/>
</dbReference>
<evidence type="ECO:0000313" key="3">
    <source>
        <dbReference type="Proteomes" id="UP001145069"/>
    </source>
</evidence>
<dbReference type="PANTHER" id="PTHR33121:SF82">
    <property type="entry name" value="SIGNAL TRANSDUCTION PROTEIN CONTAINING A EAL DOMAIN"/>
    <property type="match status" value="1"/>
</dbReference>
<name>A0A9X3WFG1_9BACI</name>
<dbReference type="Pfam" id="PF10388">
    <property type="entry name" value="YkuI_C"/>
    <property type="match status" value="1"/>
</dbReference>
<dbReference type="InterPro" id="IPR035919">
    <property type="entry name" value="EAL_sf"/>
</dbReference>
<dbReference type="SMART" id="SM00052">
    <property type="entry name" value="EAL"/>
    <property type="match status" value="1"/>
</dbReference>
<dbReference type="Gene3D" id="3.20.20.450">
    <property type="entry name" value="EAL domain"/>
    <property type="match status" value="1"/>
</dbReference>
<dbReference type="SUPFAM" id="SSF141868">
    <property type="entry name" value="EAL domain-like"/>
    <property type="match status" value="1"/>
</dbReference>
<dbReference type="InterPro" id="IPR001633">
    <property type="entry name" value="EAL_dom"/>
</dbReference>